<proteinExistence type="inferred from homology"/>
<reference evidence="23 24" key="1">
    <citation type="journal article" date="2010" name="DNA Res.">
        <title>Bacterial lifestyle in a deep-sea hydrothermal vent chimney revealed by the genome sequence of the thermophilic bacterium Deferribacter desulfuricans SSM1.</title>
        <authorList>
            <person name="Takaki Y."/>
            <person name="Shimamura S."/>
            <person name="Nakagawa S."/>
            <person name="Fukuhara Y."/>
            <person name="Horikawa H."/>
            <person name="Ankai A."/>
            <person name="Harada T."/>
            <person name="Hosoyama A."/>
            <person name="Oguchi A."/>
            <person name="Fukui S."/>
            <person name="Fujita N."/>
            <person name="Takami H."/>
            <person name="Takai K."/>
        </authorList>
    </citation>
    <scope>NUCLEOTIDE SEQUENCE [LARGE SCALE GENOMIC DNA]</scope>
    <source>
        <strain evidence="24">DSM 14783 / JCM 11476 / NBRC 101012 / SSM1</strain>
    </source>
</reference>
<dbReference type="GO" id="GO:0004326">
    <property type="term" value="F:tetrahydrofolylpolyglutamate synthase activity"/>
    <property type="evidence" value="ECO:0007669"/>
    <property type="project" value="UniProtKB-EC"/>
</dbReference>
<evidence type="ECO:0000256" key="5">
    <source>
        <dbReference type="ARBA" id="ARBA00013023"/>
    </source>
</evidence>
<evidence type="ECO:0000256" key="12">
    <source>
        <dbReference type="ARBA" id="ARBA00022842"/>
    </source>
</evidence>
<dbReference type="PROSITE" id="PS01012">
    <property type="entry name" value="FOLYLPOLYGLU_SYNT_2"/>
    <property type="match status" value="1"/>
</dbReference>
<dbReference type="InterPro" id="IPR036615">
    <property type="entry name" value="Mur_ligase_C_dom_sf"/>
</dbReference>
<dbReference type="EMBL" id="AP011529">
    <property type="protein sequence ID" value="BAI80060.1"/>
    <property type="molecule type" value="Genomic_DNA"/>
</dbReference>
<evidence type="ECO:0000256" key="13">
    <source>
        <dbReference type="ARBA" id="ARBA00022909"/>
    </source>
</evidence>
<dbReference type="HOGENOM" id="CLU_015869_1_1_0"/>
<evidence type="ECO:0000256" key="8">
    <source>
        <dbReference type="ARBA" id="ARBA00022598"/>
    </source>
</evidence>
<evidence type="ECO:0000256" key="19">
    <source>
        <dbReference type="ARBA" id="ARBA00049035"/>
    </source>
</evidence>
<evidence type="ECO:0000256" key="14">
    <source>
        <dbReference type="ARBA" id="ARBA00030048"/>
    </source>
</evidence>
<evidence type="ECO:0000256" key="1">
    <source>
        <dbReference type="ARBA" id="ARBA00002714"/>
    </source>
</evidence>
<dbReference type="eggNOG" id="COG0285">
    <property type="taxonomic scope" value="Bacteria"/>
</dbReference>
<evidence type="ECO:0000256" key="11">
    <source>
        <dbReference type="ARBA" id="ARBA00022840"/>
    </source>
</evidence>
<dbReference type="GO" id="GO:0005737">
    <property type="term" value="C:cytoplasm"/>
    <property type="evidence" value="ECO:0007669"/>
    <property type="project" value="TreeGrafter"/>
</dbReference>
<evidence type="ECO:0000313" key="24">
    <source>
        <dbReference type="Proteomes" id="UP000001520"/>
    </source>
</evidence>
<keyword evidence="12" id="KW-0460">Magnesium</keyword>
<dbReference type="InterPro" id="IPR036565">
    <property type="entry name" value="Mur-like_cat_sf"/>
</dbReference>
<comment type="pathway">
    <text evidence="2">Cofactor biosynthesis; tetrahydrofolate biosynthesis; 7,8-dihydrofolate from 2-amino-4-hydroxy-6-hydroxymethyl-7,8-dihydropteridine diphosphate and 4-aminobenzoate: step 2/2.</text>
</comment>
<dbReference type="EC" id="6.3.2.17" evidence="6"/>
<dbReference type="KEGG" id="ddf:DEFDS_0578"/>
<comment type="catalytic activity">
    <reaction evidence="19">
        <text>(6R)-5,10-methylenetetrahydrofolyl-(gamma-L-Glu)(n) + L-glutamate + ATP = (6R)-5,10-methylenetetrahydrofolyl-(gamma-L-Glu)(n+1) + ADP + phosphate + H(+)</text>
        <dbReference type="Rhea" id="RHEA:51912"/>
        <dbReference type="Rhea" id="RHEA-COMP:13257"/>
        <dbReference type="Rhea" id="RHEA-COMP:13258"/>
        <dbReference type="ChEBI" id="CHEBI:15378"/>
        <dbReference type="ChEBI" id="CHEBI:29985"/>
        <dbReference type="ChEBI" id="CHEBI:30616"/>
        <dbReference type="ChEBI" id="CHEBI:43474"/>
        <dbReference type="ChEBI" id="CHEBI:136572"/>
        <dbReference type="ChEBI" id="CHEBI:456216"/>
        <dbReference type="EC" id="6.3.2.17"/>
    </reaction>
</comment>
<keyword evidence="8 23" id="KW-0436">Ligase</keyword>
<accession>D3PBT7</accession>
<keyword evidence="13" id="KW-0289">Folate biosynthesis</keyword>
<dbReference type="InterPro" id="IPR018109">
    <property type="entry name" value="Folylpolyglutamate_synth_CS"/>
</dbReference>
<evidence type="ECO:0000256" key="7">
    <source>
        <dbReference type="ARBA" id="ARBA00019357"/>
    </source>
</evidence>
<evidence type="ECO:0000256" key="15">
    <source>
        <dbReference type="ARBA" id="ARBA00030592"/>
    </source>
</evidence>
<evidence type="ECO:0000256" key="4">
    <source>
        <dbReference type="ARBA" id="ARBA00008276"/>
    </source>
</evidence>
<feature type="domain" description="Mur ligase C-terminal" evidence="21">
    <location>
        <begin position="264"/>
        <end position="362"/>
    </location>
</feature>
<evidence type="ECO:0000256" key="16">
    <source>
        <dbReference type="ARBA" id="ARBA00032510"/>
    </source>
</evidence>
<evidence type="ECO:0000256" key="6">
    <source>
        <dbReference type="ARBA" id="ARBA00013025"/>
    </source>
</evidence>
<evidence type="ECO:0000256" key="3">
    <source>
        <dbReference type="ARBA" id="ARBA00005150"/>
    </source>
</evidence>
<dbReference type="EC" id="6.3.2.12" evidence="5"/>
<feature type="domain" description="Mur ligase central" evidence="22">
    <location>
        <begin position="44"/>
        <end position="189"/>
    </location>
</feature>
<keyword evidence="11" id="KW-0067">ATP-binding</keyword>
<dbReference type="STRING" id="639282.DEFDS_0578"/>
<evidence type="ECO:0000256" key="17">
    <source>
        <dbReference type="ARBA" id="ARBA00047493"/>
    </source>
</evidence>
<dbReference type="GO" id="GO:0005524">
    <property type="term" value="F:ATP binding"/>
    <property type="evidence" value="ECO:0007669"/>
    <property type="project" value="UniProtKB-KW"/>
</dbReference>
<dbReference type="Gene3D" id="3.90.190.20">
    <property type="entry name" value="Mur ligase, C-terminal domain"/>
    <property type="match status" value="1"/>
</dbReference>
<dbReference type="AlphaFoldDB" id="D3PBT7"/>
<dbReference type="GO" id="GO:0046656">
    <property type="term" value="P:folic acid biosynthetic process"/>
    <property type="evidence" value="ECO:0007669"/>
    <property type="project" value="UniProtKB-KW"/>
</dbReference>
<dbReference type="SUPFAM" id="SSF53623">
    <property type="entry name" value="MurD-like peptide ligases, catalytic domain"/>
    <property type="match status" value="1"/>
</dbReference>
<evidence type="ECO:0000256" key="20">
    <source>
        <dbReference type="ARBA" id="ARBA00049161"/>
    </source>
</evidence>
<dbReference type="InterPro" id="IPR001645">
    <property type="entry name" value="Folylpolyglutamate_synth"/>
</dbReference>
<keyword evidence="9" id="KW-0479">Metal-binding</keyword>
<evidence type="ECO:0000313" key="23">
    <source>
        <dbReference type="EMBL" id="BAI80060.1"/>
    </source>
</evidence>
<dbReference type="GO" id="GO:0008841">
    <property type="term" value="F:dihydrofolate synthase activity"/>
    <property type="evidence" value="ECO:0007669"/>
    <property type="project" value="UniProtKB-EC"/>
</dbReference>
<dbReference type="NCBIfam" id="TIGR01499">
    <property type="entry name" value="folC"/>
    <property type="match status" value="1"/>
</dbReference>
<gene>
    <name evidence="23" type="ordered locus">DEFDS_0578</name>
</gene>
<evidence type="ECO:0000256" key="18">
    <source>
        <dbReference type="ARBA" id="ARBA00047808"/>
    </source>
</evidence>
<dbReference type="Pfam" id="PF02875">
    <property type="entry name" value="Mur_ligase_C"/>
    <property type="match status" value="1"/>
</dbReference>
<dbReference type="Proteomes" id="UP000001520">
    <property type="component" value="Chromosome"/>
</dbReference>
<dbReference type="PANTHER" id="PTHR11136:SF0">
    <property type="entry name" value="DIHYDROFOLATE SYNTHETASE-RELATED"/>
    <property type="match status" value="1"/>
</dbReference>
<dbReference type="Gene3D" id="3.40.1190.10">
    <property type="entry name" value="Mur-like, catalytic domain"/>
    <property type="match status" value="1"/>
</dbReference>
<comment type="catalytic activity">
    <reaction evidence="18">
        <text>10-formyltetrahydrofolyl-(gamma-L-Glu)(n) + L-glutamate + ATP = 10-formyltetrahydrofolyl-(gamma-L-Glu)(n+1) + ADP + phosphate + H(+)</text>
        <dbReference type="Rhea" id="RHEA:51904"/>
        <dbReference type="Rhea" id="RHEA-COMP:13088"/>
        <dbReference type="Rhea" id="RHEA-COMP:14300"/>
        <dbReference type="ChEBI" id="CHEBI:15378"/>
        <dbReference type="ChEBI" id="CHEBI:29985"/>
        <dbReference type="ChEBI" id="CHEBI:30616"/>
        <dbReference type="ChEBI" id="CHEBI:43474"/>
        <dbReference type="ChEBI" id="CHEBI:134413"/>
        <dbReference type="ChEBI" id="CHEBI:456216"/>
        <dbReference type="EC" id="6.3.2.17"/>
    </reaction>
</comment>
<dbReference type="Pfam" id="PF08245">
    <property type="entry name" value="Mur_ligase_M"/>
    <property type="match status" value="1"/>
</dbReference>
<dbReference type="SUPFAM" id="SSF53244">
    <property type="entry name" value="MurD-like peptide ligases, peptide-binding domain"/>
    <property type="match status" value="1"/>
</dbReference>
<evidence type="ECO:0000256" key="10">
    <source>
        <dbReference type="ARBA" id="ARBA00022741"/>
    </source>
</evidence>
<sequence>MTAFEKFFQNISEYKSIDLTLNRINFALRDLGFNEKKLGTIIHIAGTNGKGTTAHTLYQILINNGYNVALYTSPHLKNITERIIYNSKQIDIDTFNNYFYDLLSFIKKYNLTYFEALTLIALIYFSELSPDFSIIETGMGGKFDATNILNNKIPVITTIALDHEQFLGSRLEDIANEKIAIIKNNEKVFLGHNNSKILDLIKNNFPTIDIITPDENTYNLYKKYFPNPYYKNISLVCLIVNYLNLKYDISSISLPNCRFEKYKNFIFDGAHNFNGIVELLKNFKEKITILYSCTKDRNFTKIINYMVNKKNIVIVTEMNNERTLVINEVRIEHKNLFKIKNKKDALRKAIELSKNNDILVCGSLFFCQEIKDIVKEV</sequence>
<evidence type="ECO:0000259" key="22">
    <source>
        <dbReference type="Pfam" id="PF08245"/>
    </source>
</evidence>
<dbReference type="InterPro" id="IPR013221">
    <property type="entry name" value="Mur_ligase_cen"/>
</dbReference>
<name>D3PBT7_DEFDS</name>
<dbReference type="PROSITE" id="PS01011">
    <property type="entry name" value="FOLYLPOLYGLU_SYNT_1"/>
    <property type="match status" value="1"/>
</dbReference>
<comment type="catalytic activity">
    <reaction evidence="17">
        <text>(6S)-5,6,7,8-tetrahydrofolyl-(gamma-L-Glu)(n) + L-glutamate + ATP = (6S)-5,6,7,8-tetrahydrofolyl-(gamma-L-Glu)(n+1) + ADP + phosphate + H(+)</text>
        <dbReference type="Rhea" id="RHEA:10580"/>
        <dbReference type="Rhea" id="RHEA-COMP:14738"/>
        <dbReference type="Rhea" id="RHEA-COMP:14740"/>
        <dbReference type="ChEBI" id="CHEBI:15378"/>
        <dbReference type="ChEBI" id="CHEBI:29985"/>
        <dbReference type="ChEBI" id="CHEBI:30616"/>
        <dbReference type="ChEBI" id="CHEBI:43474"/>
        <dbReference type="ChEBI" id="CHEBI:141005"/>
        <dbReference type="ChEBI" id="CHEBI:456216"/>
        <dbReference type="EC" id="6.3.2.17"/>
    </reaction>
</comment>
<organism evidence="23 24">
    <name type="scientific">Deferribacter desulfuricans (strain DSM 14783 / JCM 11476 / NBRC 101012 / SSM1)</name>
    <dbReference type="NCBI Taxonomy" id="639282"/>
    <lineage>
        <taxon>Bacteria</taxon>
        <taxon>Pseudomonadati</taxon>
        <taxon>Deferribacterota</taxon>
        <taxon>Deferribacteres</taxon>
        <taxon>Deferribacterales</taxon>
        <taxon>Deferribacteraceae</taxon>
        <taxon>Deferribacter</taxon>
    </lineage>
</organism>
<evidence type="ECO:0000256" key="9">
    <source>
        <dbReference type="ARBA" id="ARBA00022723"/>
    </source>
</evidence>
<comment type="pathway">
    <text evidence="3">Cofactor biosynthesis; tetrahydrofolylpolyglutamate biosynthesis.</text>
</comment>
<comment type="function">
    <text evidence="1">Functions in two distinct reactions of the de novo folate biosynthetic pathway. Catalyzes the addition of a glutamate residue to dihydropteroate (7,8-dihydropteroate or H2Pte) to form dihydrofolate (7,8-dihydrofolate monoglutamate or H2Pte-Glu). Also catalyzes successive additions of L-glutamate to tetrahydrofolate or 10-formyltetrahydrofolate or 5,10-methylenetetrahydrofolate, leading to folylpolyglutamate derivatives.</text>
</comment>
<comment type="catalytic activity">
    <reaction evidence="20">
        <text>7,8-dihydropteroate + L-glutamate + ATP = 7,8-dihydrofolate + ADP + phosphate + H(+)</text>
        <dbReference type="Rhea" id="RHEA:23584"/>
        <dbReference type="ChEBI" id="CHEBI:15378"/>
        <dbReference type="ChEBI" id="CHEBI:17839"/>
        <dbReference type="ChEBI" id="CHEBI:29985"/>
        <dbReference type="ChEBI" id="CHEBI:30616"/>
        <dbReference type="ChEBI" id="CHEBI:43474"/>
        <dbReference type="ChEBI" id="CHEBI:57451"/>
        <dbReference type="ChEBI" id="CHEBI:456216"/>
        <dbReference type="EC" id="6.3.2.12"/>
    </reaction>
</comment>
<dbReference type="PANTHER" id="PTHR11136">
    <property type="entry name" value="FOLYLPOLYGLUTAMATE SYNTHASE-RELATED"/>
    <property type="match status" value="1"/>
</dbReference>
<keyword evidence="10" id="KW-0547">Nucleotide-binding</keyword>
<dbReference type="InterPro" id="IPR004101">
    <property type="entry name" value="Mur_ligase_C"/>
</dbReference>
<dbReference type="GO" id="GO:0046872">
    <property type="term" value="F:metal ion binding"/>
    <property type="evidence" value="ECO:0007669"/>
    <property type="project" value="UniProtKB-KW"/>
</dbReference>
<protein>
    <recommendedName>
        <fullName evidence="7">Dihydrofolate synthase/folylpolyglutamate synthase</fullName>
        <ecNumber evidence="5">6.3.2.12</ecNumber>
        <ecNumber evidence="6">6.3.2.17</ecNumber>
    </recommendedName>
    <alternativeName>
        <fullName evidence="16">Folylpoly-gamma-glutamate synthetase-dihydrofolate synthetase</fullName>
    </alternativeName>
    <alternativeName>
        <fullName evidence="14">Folylpolyglutamate synthetase</fullName>
    </alternativeName>
    <alternativeName>
        <fullName evidence="15">Tetrahydrofolylpolyglutamate synthase</fullName>
    </alternativeName>
</protein>
<evidence type="ECO:0000259" key="21">
    <source>
        <dbReference type="Pfam" id="PF02875"/>
    </source>
</evidence>
<comment type="similarity">
    <text evidence="4">Belongs to the folylpolyglutamate synthase family.</text>
</comment>
<keyword evidence="24" id="KW-1185">Reference proteome</keyword>
<evidence type="ECO:0000256" key="2">
    <source>
        <dbReference type="ARBA" id="ARBA00004799"/>
    </source>
</evidence>